<keyword evidence="5" id="KW-1185">Reference proteome</keyword>
<dbReference type="InterPro" id="IPR050832">
    <property type="entry name" value="Bact_Acetyltransf"/>
</dbReference>
<organism evidence="4 5">
    <name type="scientific">Pseudolysobacter antarcticus</name>
    <dbReference type="NCBI Taxonomy" id="2511995"/>
    <lineage>
        <taxon>Bacteria</taxon>
        <taxon>Pseudomonadati</taxon>
        <taxon>Pseudomonadota</taxon>
        <taxon>Gammaproteobacteria</taxon>
        <taxon>Lysobacterales</taxon>
        <taxon>Rhodanobacteraceae</taxon>
        <taxon>Pseudolysobacter</taxon>
    </lineage>
</organism>
<dbReference type="PANTHER" id="PTHR43877">
    <property type="entry name" value="AMINOALKYLPHOSPHONATE N-ACETYLTRANSFERASE-RELATED-RELATED"/>
    <property type="match status" value="1"/>
</dbReference>
<dbReference type="InterPro" id="IPR057691">
    <property type="entry name" value="DUF7931"/>
</dbReference>
<evidence type="ECO:0000256" key="2">
    <source>
        <dbReference type="ARBA" id="ARBA00023315"/>
    </source>
</evidence>
<evidence type="ECO:0000256" key="1">
    <source>
        <dbReference type="ARBA" id="ARBA00022679"/>
    </source>
</evidence>
<dbReference type="Proteomes" id="UP000291562">
    <property type="component" value="Chromosome"/>
</dbReference>
<dbReference type="SUPFAM" id="SSF55729">
    <property type="entry name" value="Acyl-CoA N-acyltransferases (Nat)"/>
    <property type="match status" value="1"/>
</dbReference>
<keyword evidence="1 4" id="KW-0808">Transferase</keyword>
<dbReference type="AlphaFoldDB" id="A0A411HIZ9"/>
<feature type="domain" description="N-acetyltransferase" evidence="3">
    <location>
        <begin position="22"/>
        <end position="160"/>
    </location>
</feature>
<dbReference type="Gene3D" id="3.40.630.30">
    <property type="match status" value="1"/>
</dbReference>
<dbReference type="KEGG" id="xbc:ELE36_08915"/>
<keyword evidence="2" id="KW-0012">Acyltransferase</keyword>
<protein>
    <submittedName>
        <fullName evidence="4">GNAT family N-acetyltransferase</fullName>
    </submittedName>
</protein>
<accession>A0A411HIZ9</accession>
<dbReference type="GO" id="GO:0016747">
    <property type="term" value="F:acyltransferase activity, transferring groups other than amino-acyl groups"/>
    <property type="evidence" value="ECO:0007669"/>
    <property type="project" value="InterPro"/>
</dbReference>
<dbReference type="InterPro" id="IPR016181">
    <property type="entry name" value="Acyl_CoA_acyltransferase"/>
</dbReference>
<dbReference type="OrthoDB" id="9796171at2"/>
<dbReference type="InterPro" id="IPR000182">
    <property type="entry name" value="GNAT_dom"/>
</dbReference>
<dbReference type="CDD" id="cd04301">
    <property type="entry name" value="NAT_SF"/>
    <property type="match status" value="1"/>
</dbReference>
<evidence type="ECO:0000259" key="3">
    <source>
        <dbReference type="PROSITE" id="PS51186"/>
    </source>
</evidence>
<dbReference type="Pfam" id="PF13673">
    <property type="entry name" value="Acetyltransf_10"/>
    <property type="match status" value="1"/>
</dbReference>
<reference evidence="4 5" key="1">
    <citation type="submission" date="2019-01" db="EMBL/GenBank/DDBJ databases">
        <title>Pseudolysobacter antarctica gen. nov., sp. nov., isolated from Fildes Peninsula, Antarctica.</title>
        <authorList>
            <person name="Wei Z."/>
            <person name="Peng F."/>
        </authorList>
    </citation>
    <scope>NUCLEOTIDE SEQUENCE [LARGE SCALE GENOMIC DNA]</scope>
    <source>
        <strain evidence="4 5">AQ6-296</strain>
    </source>
</reference>
<dbReference type="PANTHER" id="PTHR43877:SF1">
    <property type="entry name" value="ACETYLTRANSFERASE"/>
    <property type="match status" value="1"/>
</dbReference>
<dbReference type="PROSITE" id="PS51186">
    <property type="entry name" value="GNAT"/>
    <property type="match status" value="1"/>
</dbReference>
<name>A0A411HIZ9_9GAMM</name>
<gene>
    <name evidence="4" type="ORF">ELE36_08915</name>
</gene>
<proteinExistence type="predicted"/>
<sequence>MTDQSTRITPESSTAKTITADFSVEHAAWDRDLADLREVREEVFVIEQQVSREEEWDELDALSHHVLARANDGQPIGTGRLTPERKIGRMAVRKPWRGKQVGAALLRTLVERARELGYAEVELHSQVSAIGFYEAFGFEGYGEEFVEANIRHRHMRLALAPMTAPERAPPAPAPQNQDYHTSTRDETVATLLALLQGAAREIAICSRELDPGLLDHSDILAALQHIGTQGRGARVRILVRDPDRAMHDGNRLIALAQRLSSVFEIRVPEFDEDRHYTSAFLLTDRSGYLFRPDALRYEGEGGSYAPGRHRQLLSYFEQVWERARGADELRQLSL</sequence>
<dbReference type="Pfam" id="PF25559">
    <property type="entry name" value="DUF7931"/>
    <property type="match status" value="1"/>
</dbReference>
<evidence type="ECO:0000313" key="5">
    <source>
        <dbReference type="Proteomes" id="UP000291562"/>
    </source>
</evidence>
<dbReference type="RefSeq" id="WP_129832736.1">
    <property type="nucleotide sequence ID" value="NZ_CP035704.1"/>
</dbReference>
<evidence type="ECO:0000313" key="4">
    <source>
        <dbReference type="EMBL" id="QBB70478.1"/>
    </source>
</evidence>
<dbReference type="EMBL" id="CP035704">
    <property type="protein sequence ID" value="QBB70478.1"/>
    <property type="molecule type" value="Genomic_DNA"/>
</dbReference>